<sequence length="220" mass="25519">MAFKLQFCWPLSLQRINFLAKLKTMSQSTPVYGERRWIFDPIQENLSPEEIRRIRGQQLLEKMMQGPTHSGRDYDFSDTDWQFAPAKFTPPTEEEMRTIRGLYPPRVQSAYDRLFETENPHSLSGSSFRGNDQHRPEARKVTSTKSDIGNKGEYSAGLHATNQDKELIIPLGMDQSIMNTDTMPSYNDYMRNKAAHDAEAMEIFDRFLKKYPDPGMQPRT</sequence>
<dbReference type="AlphaFoldDB" id="A0A8H7XQN8"/>
<comment type="caution">
    <text evidence="2">The sequence shown here is derived from an EMBL/GenBank/DDBJ whole genome shotgun (WGS) entry which is preliminary data.</text>
</comment>
<reference evidence="2" key="1">
    <citation type="submission" date="2021-02" db="EMBL/GenBank/DDBJ databases">
        <title>Psilocybe cubensis genome.</title>
        <authorList>
            <person name="Mckernan K.J."/>
            <person name="Crawford S."/>
            <person name="Trippe A."/>
            <person name="Kane L.T."/>
            <person name="Mclaughlin S."/>
        </authorList>
    </citation>
    <scope>NUCLEOTIDE SEQUENCE [LARGE SCALE GENOMIC DNA]</scope>
    <source>
        <strain evidence="2">MGC-MH-2018</strain>
    </source>
</reference>
<dbReference type="EMBL" id="JAFIQS010000012">
    <property type="protein sequence ID" value="KAG5164266.1"/>
    <property type="molecule type" value="Genomic_DNA"/>
</dbReference>
<accession>A0A8H7XQN8</accession>
<proteinExistence type="predicted"/>
<evidence type="ECO:0000256" key="1">
    <source>
        <dbReference type="SAM" id="MobiDB-lite"/>
    </source>
</evidence>
<gene>
    <name evidence="2" type="ORF">JR316_010772</name>
</gene>
<feature type="compositionally biased region" description="Polar residues" evidence="1">
    <location>
        <begin position="120"/>
        <end position="130"/>
    </location>
</feature>
<name>A0A8H7XQN8_PSICU</name>
<organism evidence="2">
    <name type="scientific">Psilocybe cubensis</name>
    <name type="common">Psychedelic mushroom</name>
    <name type="synonym">Stropharia cubensis</name>
    <dbReference type="NCBI Taxonomy" id="181762"/>
    <lineage>
        <taxon>Eukaryota</taxon>
        <taxon>Fungi</taxon>
        <taxon>Dikarya</taxon>
        <taxon>Basidiomycota</taxon>
        <taxon>Agaricomycotina</taxon>
        <taxon>Agaricomycetes</taxon>
        <taxon>Agaricomycetidae</taxon>
        <taxon>Agaricales</taxon>
        <taxon>Agaricineae</taxon>
        <taxon>Strophariaceae</taxon>
        <taxon>Psilocybe</taxon>
    </lineage>
</organism>
<feature type="compositionally biased region" description="Basic and acidic residues" evidence="1">
    <location>
        <begin position="131"/>
        <end position="140"/>
    </location>
</feature>
<protein>
    <submittedName>
        <fullName evidence="2">Uncharacterized protein</fullName>
    </submittedName>
</protein>
<evidence type="ECO:0000313" key="2">
    <source>
        <dbReference type="EMBL" id="KAG5164266.1"/>
    </source>
</evidence>
<feature type="region of interest" description="Disordered" evidence="1">
    <location>
        <begin position="118"/>
        <end position="159"/>
    </location>
</feature>